<evidence type="ECO:0000313" key="2">
    <source>
        <dbReference type="Proteomes" id="UP000658720"/>
    </source>
</evidence>
<evidence type="ECO:0000313" key="1">
    <source>
        <dbReference type="EMBL" id="MBE9254532.1"/>
    </source>
</evidence>
<name>A0ABR9VT48_9SYNC</name>
<accession>A0ABR9VT48</accession>
<comment type="caution">
    <text evidence="1">The sequence shown here is derived from an EMBL/GenBank/DDBJ whole genome shotgun (WGS) entry which is preliminary data.</text>
</comment>
<dbReference type="EMBL" id="JADEVV010000032">
    <property type="protein sequence ID" value="MBE9254532.1"/>
    <property type="molecule type" value="Genomic_DNA"/>
</dbReference>
<reference evidence="1 2" key="1">
    <citation type="submission" date="2020-10" db="EMBL/GenBank/DDBJ databases">
        <authorList>
            <person name="Castelo-Branco R."/>
            <person name="Eusebio N."/>
            <person name="Adriana R."/>
            <person name="Vieira A."/>
            <person name="Brugerolle De Fraissinette N."/>
            <person name="Rezende De Castro R."/>
            <person name="Schneider M.P."/>
            <person name="Vasconcelos V."/>
            <person name="Leao P.N."/>
        </authorList>
    </citation>
    <scope>NUCLEOTIDE SEQUENCE [LARGE SCALE GENOMIC DNA]</scope>
    <source>
        <strain evidence="1 2">LEGE 00031</strain>
    </source>
</reference>
<organism evidence="1 2">
    <name type="scientific">Synechocystis salina LEGE 00031</name>
    <dbReference type="NCBI Taxonomy" id="1828736"/>
    <lineage>
        <taxon>Bacteria</taxon>
        <taxon>Bacillati</taxon>
        <taxon>Cyanobacteriota</taxon>
        <taxon>Cyanophyceae</taxon>
        <taxon>Synechococcales</taxon>
        <taxon>Merismopediaceae</taxon>
        <taxon>Synechocystis</taxon>
    </lineage>
</organism>
<protein>
    <submittedName>
        <fullName evidence="1">Uncharacterized protein</fullName>
    </submittedName>
</protein>
<gene>
    <name evidence="1" type="ORF">IQ217_11915</name>
</gene>
<sequence>MGQALLPSDPSWRRSPVNASLFPATLGGNVPMYLAKSPWYSEMRRRCLAFALI</sequence>
<dbReference type="RefSeq" id="WP_194020106.1">
    <property type="nucleotide sequence ID" value="NZ_JADEVV010000032.1"/>
</dbReference>
<proteinExistence type="predicted"/>
<keyword evidence="2" id="KW-1185">Reference proteome</keyword>
<dbReference type="Proteomes" id="UP000658720">
    <property type="component" value="Unassembled WGS sequence"/>
</dbReference>